<keyword evidence="4 9" id="KW-0808">Transferase</keyword>
<dbReference type="NCBIfam" id="TIGR01313">
    <property type="entry name" value="therm_gnt_kin"/>
    <property type="match status" value="1"/>
</dbReference>
<keyword evidence="6 9" id="KW-0418">Kinase</keyword>
<name>A0ABV9NRB9_9GAMM</name>
<keyword evidence="5 9" id="KW-0547">Nucleotide-binding</keyword>
<comment type="caution">
    <text evidence="10">The sequence shown here is derived from an EMBL/GenBank/DDBJ whole genome shotgun (WGS) entry which is preliminary data.</text>
</comment>
<comment type="pathway">
    <text evidence="1">Carbohydrate acid metabolism.</text>
</comment>
<accession>A0ABV9NRB9</accession>
<dbReference type="InterPro" id="IPR006001">
    <property type="entry name" value="Therm_gnt_kin"/>
</dbReference>
<sequence length="183" mass="19014">MQDDLPRSGGGHAHPPAILVMGVSGSGKTTIGSALAARLGYRFQDADDLHPPGNRAKLAAGVPLTDADRAPWLDAVGAWLAAARAGGDGAVVACSALKRRYRERLQAAAPGMRIVHLDLPRDVLAQRMAHRRGHFMARSLLDDQLATLEPPGEDEGAIRVRPLGPVAETVAGLVAALATDGSG</sequence>
<proteinExistence type="inferred from homology"/>
<evidence type="ECO:0000256" key="7">
    <source>
        <dbReference type="ARBA" id="ARBA00022840"/>
    </source>
</evidence>
<evidence type="ECO:0000256" key="3">
    <source>
        <dbReference type="ARBA" id="ARBA00012054"/>
    </source>
</evidence>
<evidence type="ECO:0000256" key="5">
    <source>
        <dbReference type="ARBA" id="ARBA00022741"/>
    </source>
</evidence>
<evidence type="ECO:0000256" key="2">
    <source>
        <dbReference type="ARBA" id="ARBA00008420"/>
    </source>
</evidence>
<dbReference type="Pfam" id="PF13671">
    <property type="entry name" value="AAA_33"/>
    <property type="match status" value="1"/>
</dbReference>
<dbReference type="EMBL" id="JBHSGG010000048">
    <property type="protein sequence ID" value="MFC4729680.1"/>
    <property type="molecule type" value="Genomic_DNA"/>
</dbReference>
<evidence type="ECO:0000256" key="1">
    <source>
        <dbReference type="ARBA" id="ARBA00004761"/>
    </source>
</evidence>
<evidence type="ECO:0000256" key="8">
    <source>
        <dbReference type="ARBA" id="ARBA00048090"/>
    </source>
</evidence>
<dbReference type="SUPFAM" id="SSF52540">
    <property type="entry name" value="P-loop containing nucleoside triphosphate hydrolases"/>
    <property type="match status" value="1"/>
</dbReference>
<gene>
    <name evidence="10" type="ORF">ACFO3Q_16040</name>
</gene>
<comment type="similarity">
    <text evidence="2 9">Belongs to the gluconokinase GntK/GntV family.</text>
</comment>
<dbReference type="RefSeq" id="WP_377005769.1">
    <property type="nucleotide sequence ID" value="NZ_JBHSGG010000048.1"/>
</dbReference>
<evidence type="ECO:0000313" key="11">
    <source>
        <dbReference type="Proteomes" id="UP001595892"/>
    </source>
</evidence>
<evidence type="ECO:0000313" key="10">
    <source>
        <dbReference type="EMBL" id="MFC4729680.1"/>
    </source>
</evidence>
<protein>
    <recommendedName>
        <fullName evidence="3 9">Gluconokinase</fullName>
        <ecNumber evidence="3 9">2.7.1.12</ecNumber>
    </recommendedName>
</protein>
<dbReference type="CDD" id="cd02021">
    <property type="entry name" value="GntK"/>
    <property type="match status" value="1"/>
</dbReference>
<organism evidence="10 11">
    <name type="scientific">Coralloluteibacterium thermophilum</name>
    <dbReference type="NCBI Taxonomy" id="2707049"/>
    <lineage>
        <taxon>Bacteria</taxon>
        <taxon>Pseudomonadati</taxon>
        <taxon>Pseudomonadota</taxon>
        <taxon>Gammaproteobacteria</taxon>
        <taxon>Lysobacterales</taxon>
        <taxon>Lysobacteraceae</taxon>
        <taxon>Coralloluteibacterium</taxon>
    </lineage>
</organism>
<evidence type="ECO:0000256" key="9">
    <source>
        <dbReference type="RuleBase" id="RU363066"/>
    </source>
</evidence>
<comment type="catalytic activity">
    <reaction evidence="8 9">
        <text>D-gluconate + ATP = 6-phospho-D-gluconate + ADP + H(+)</text>
        <dbReference type="Rhea" id="RHEA:19433"/>
        <dbReference type="ChEBI" id="CHEBI:15378"/>
        <dbReference type="ChEBI" id="CHEBI:18391"/>
        <dbReference type="ChEBI" id="CHEBI:30616"/>
        <dbReference type="ChEBI" id="CHEBI:58759"/>
        <dbReference type="ChEBI" id="CHEBI:456216"/>
        <dbReference type="EC" id="2.7.1.12"/>
    </reaction>
</comment>
<reference evidence="11" key="1">
    <citation type="journal article" date="2019" name="Int. J. Syst. Evol. Microbiol.">
        <title>The Global Catalogue of Microorganisms (GCM) 10K type strain sequencing project: providing services to taxonomists for standard genome sequencing and annotation.</title>
        <authorList>
            <consortium name="The Broad Institute Genomics Platform"/>
            <consortium name="The Broad Institute Genome Sequencing Center for Infectious Disease"/>
            <person name="Wu L."/>
            <person name="Ma J."/>
        </authorList>
    </citation>
    <scope>NUCLEOTIDE SEQUENCE [LARGE SCALE GENOMIC DNA]</scope>
    <source>
        <strain evidence="11">CGMCC 1.13574</strain>
    </source>
</reference>
<keyword evidence="11" id="KW-1185">Reference proteome</keyword>
<evidence type="ECO:0000256" key="4">
    <source>
        <dbReference type="ARBA" id="ARBA00022679"/>
    </source>
</evidence>
<dbReference type="InterPro" id="IPR027417">
    <property type="entry name" value="P-loop_NTPase"/>
</dbReference>
<dbReference type="Proteomes" id="UP001595892">
    <property type="component" value="Unassembled WGS sequence"/>
</dbReference>
<keyword evidence="7 9" id="KW-0067">ATP-binding</keyword>
<dbReference type="Gene3D" id="3.40.50.300">
    <property type="entry name" value="P-loop containing nucleotide triphosphate hydrolases"/>
    <property type="match status" value="1"/>
</dbReference>
<dbReference type="PANTHER" id="PTHR43442">
    <property type="entry name" value="GLUCONOKINASE-RELATED"/>
    <property type="match status" value="1"/>
</dbReference>
<dbReference type="EC" id="2.7.1.12" evidence="3 9"/>
<dbReference type="PANTHER" id="PTHR43442:SF3">
    <property type="entry name" value="GLUCONOKINASE-RELATED"/>
    <property type="match status" value="1"/>
</dbReference>
<evidence type="ECO:0000256" key="6">
    <source>
        <dbReference type="ARBA" id="ARBA00022777"/>
    </source>
</evidence>